<evidence type="ECO:0000313" key="3">
    <source>
        <dbReference type="Proteomes" id="UP001354971"/>
    </source>
</evidence>
<keyword evidence="1" id="KW-0472">Membrane</keyword>
<evidence type="ECO:0000313" key="2">
    <source>
        <dbReference type="EMBL" id="MEE2525724.1"/>
    </source>
</evidence>
<keyword evidence="1" id="KW-0812">Transmembrane</keyword>
<proteinExistence type="predicted"/>
<sequence>MILQNIATAIRQQNYYAVVLEFVIVIAGVVIGFQINAWNEGRQDSAEERDMLVRLYQDIEASLSGQVRDVAYLEQQIADQSIILEALSNCEVRPDDDLIFQRGISTLGWLNPPRLNRRTIDEIMAAGRTHIIRNRAILDELANIVATVEWRASAFDDTMNSMQSNRQRIEPHLRFHLDQVIENRFVPGHRVRVEYDITDLCRNPGLINSVSSVSYLTYERMEAYRPLIGIYEDVLPVIAAELETRWGVSPAEMPE</sequence>
<reference evidence="2 3" key="1">
    <citation type="submission" date="2024-01" db="EMBL/GenBank/DDBJ databases">
        <title>Hyphobacterium bacterium isolated from marine sediment.</title>
        <authorList>
            <person name="Zhao S."/>
        </authorList>
    </citation>
    <scope>NUCLEOTIDE SEQUENCE [LARGE SCALE GENOMIC DNA]</scope>
    <source>
        <strain evidence="3">HN65</strain>
    </source>
</reference>
<protein>
    <submittedName>
        <fullName evidence="2">Uncharacterized protein</fullName>
    </submittedName>
</protein>
<gene>
    <name evidence="2" type="ORF">V0U79_05045</name>
</gene>
<evidence type="ECO:0000256" key="1">
    <source>
        <dbReference type="SAM" id="Phobius"/>
    </source>
</evidence>
<name>A0ABU7LP86_9PROT</name>
<accession>A0ABU7LP86</accession>
<keyword evidence="3" id="KW-1185">Reference proteome</keyword>
<keyword evidence="1" id="KW-1133">Transmembrane helix</keyword>
<dbReference type="Proteomes" id="UP001354971">
    <property type="component" value="Unassembled WGS sequence"/>
</dbReference>
<comment type="caution">
    <text evidence="2">The sequence shown here is derived from an EMBL/GenBank/DDBJ whole genome shotgun (WGS) entry which is preliminary data.</text>
</comment>
<dbReference type="RefSeq" id="WP_330198388.1">
    <property type="nucleotide sequence ID" value="NZ_JAZDRP010000003.1"/>
</dbReference>
<dbReference type="EMBL" id="JAZDRP010000003">
    <property type="protein sequence ID" value="MEE2525724.1"/>
    <property type="molecule type" value="Genomic_DNA"/>
</dbReference>
<organism evidence="2 3">
    <name type="scientific">Hyphobacterium lacteum</name>
    <dbReference type="NCBI Taxonomy" id="3116575"/>
    <lineage>
        <taxon>Bacteria</taxon>
        <taxon>Pseudomonadati</taxon>
        <taxon>Pseudomonadota</taxon>
        <taxon>Alphaproteobacteria</taxon>
        <taxon>Maricaulales</taxon>
        <taxon>Maricaulaceae</taxon>
        <taxon>Hyphobacterium</taxon>
    </lineage>
</organism>
<feature type="transmembrane region" description="Helical" evidence="1">
    <location>
        <begin position="15"/>
        <end position="33"/>
    </location>
</feature>